<comment type="caution">
    <text evidence="1">The sequence shown here is derived from an EMBL/GenBank/DDBJ whole genome shotgun (WGS) entry which is preliminary data.</text>
</comment>
<dbReference type="EMBL" id="JBHSEW010000002">
    <property type="protein sequence ID" value="MFC4621221.1"/>
    <property type="molecule type" value="Genomic_DNA"/>
</dbReference>
<name>A0ABV9GSP3_9BURK</name>
<dbReference type="Proteomes" id="UP001595967">
    <property type="component" value="Unassembled WGS sequence"/>
</dbReference>
<accession>A0ABV9GSP3</accession>
<reference evidence="2" key="1">
    <citation type="journal article" date="2019" name="Int. J. Syst. Evol. Microbiol.">
        <title>The Global Catalogue of Microorganisms (GCM) 10K type strain sequencing project: providing services to taxonomists for standard genome sequencing and annotation.</title>
        <authorList>
            <consortium name="The Broad Institute Genomics Platform"/>
            <consortium name="The Broad Institute Genome Sequencing Center for Infectious Disease"/>
            <person name="Wu L."/>
            <person name="Ma J."/>
        </authorList>
    </citation>
    <scope>NUCLEOTIDE SEQUENCE [LARGE SCALE GENOMIC DNA]</scope>
    <source>
        <strain evidence="2">JCM 11650</strain>
    </source>
</reference>
<dbReference type="RefSeq" id="WP_377723944.1">
    <property type="nucleotide sequence ID" value="NZ_JBHSEW010000002.1"/>
</dbReference>
<sequence length="292" mass="32400">MIFLLKKEQEYPLVSLPESAIPSMSTTPLKRMPALEPGEHAADALRLIANFGWLRAQEIGRYMHPNNEHARKYAEKYMRKLQALRYVIARQLPGRHAGAAFVLSQRGAAWLNERGHAPAARAGTGYGEVRHGKWQPPASWKHDLWAVGVLFLLRAQHGFEALAESQLRQLEPAADKHPDGLLVGASGCIWLEVENSRKTGKNRLHMLQSVVLAARSEVSVGYPNLPAFCAAIIAVPANAKDLHGRKIHHEENIQRQIAAIGVKAITTIIFCTMHFRGAGVENITLKPVTFFP</sequence>
<gene>
    <name evidence="1" type="ORF">ACFO3A_03210</name>
</gene>
<organism evidence="1 2">
    <name type="scientific">Comamonas nitrativorans</name>
    <dbReference type="NCBI Taxonomy" id="108437"/>
    <lineage>
        <taxon>Bacteria</taxon>
        <taxon>Pseudomonadati</taxon>
        <taxon>Pseudomonadota</taxon>
        <taxon>Betaproteobacteria</taxon>
        <taxon>Burkholderiales</taxon>
        <taxon>Comamonadaceae</taxon>
        <taxon>Comamonas</taxon>
    </lineage>
</organism>
<keyword evidence="2" id="KW-1185">Reference proteome</keyword>
<evidence type="ECO:0000313" key="2">
    <source>
        <dbReference type="Proteomes" id="UP001595967"/>
    </source>
</evidence>
<proteinExistence type="predicted"/>
<evidence type="ECO:0000313" key="1">
    <source>
        <dbReference type="EMBL" id="MFC4621221.1"/>
    </source>
</evidence>
<protein>
    <submittedName>
        <fullName evidence="1">Uncharacterized protein</fullName>
    </submittedName>
</protein>